<protein>
    <submittedName>
        <fullName evidence="2">Isopenicillin N synthase domain containing protein</fullName>
    </submittedName>
</protein>
<name>A0A2U7UDJ8_9VIRU</name>
<dbReference type="RefSeq" id="YP_009482544.1">
    <property type="nucleotide sequence ID" value="NC_037666.1"/>
</dbReference>
<dbReference type="InterPro" id="IPR005123">
    <property type="entry name" value="Oxoglu/Fe-dep_dioxygenase_dom"/>
</dbReference>
<sequence length="362" mass="40290">MAQVGGGLQKRDGAVDECDEAHYTNRLFADIELVRKDATYPLAESESDQYDDETRLPRLDIGRYAHGDAAAKADFAQAIGSAVKEWGFVVLTGHGIPASLYDEAAALASAFFADSTPEQKARLMCPDRRTRGYTPPNLFARTGVLTMLEDFRVDLCHDDDAFDTAIPWPSDQLRQLFKRYMAAHEALIAPITQSLLQYLGCEPTLFDERMTRCEALLRWNYYPAVPEADAGSRPRSRFMAHEDIGLFAMLPCPSAGGLQVLNRRTNKWIRTAGLAPDDIVVNVGDTFQRLSNDVLVSTTHRVTATPQELAAARISFPLVVYLADDDAIIPVDTPMVRAAATLDYPPIKAGDFRRQLLRKFRF</sequence>
<dbReference type="GeneID" id="36843254"/>
<dbReference type="EMBL" id="MG011690">
    <property type="protein sequence ID" value="AVK76541.1"/>
    <property type="molecule type" value="Genomic_DNA"/>
</dbReference>
<dbReference type="KEGG" id="vg:36843254"/>
<proteinExistence type="predicted"/>
<dbReference type="Proteomes" id="UP000249287">
    <property type="component" value="Segment"/>
</dbReference>
<dbReference type="Gene3D" id="2.60.120.330">
    <property type="entry name" value="B-lactam Antibiotic, Isopenicillin N Synthase, Chain"/>
    <property type="match status" value="1"/>
</dbReference>
<evidence type="ECO:0000259" key="1">
    <source>
        <dbReference type="PROSITE" id="PS51471"/>
    </source>
</evidence>
<evidence type="ECO:0000313" key="2">
    <source>
        <dbReference type="EMBL" id="AVK76541.1"/>
    </source>
</evidence>
<accession>A0A2U7UDJ8</accession>
<feature type="domain" description="Fe2OG dioxygenase" evidence="1">
    <location>
        <begin position="212"/>
        <end position="322"/>
    </location>
</feature>
<dbReference type="PROSITE" id="PS51471">
    <property type="entry name" value="FE2OG_OXY"/>
    <property type="match status" value="1"/>
</dbReference>
<dbReference type="Pfam" id="PF03171">
    <property type="entry name" value="2OG-FeII_Oxy"/>
    <property type="match status" value="1"/>
</dbReference>
<dbReference type="InterPro" id="IPR027443">
    <property type="entry name" value="IPNS-like_sf"/>
</dbReference>
<dbReference type="InterPro" id="IPR050231">
    <property type="entry name" value="Iron_ascorbate_oxido_reductase"/>
</dbReference>
<dbReference type="Pfam" id="PF14226">
    <property type="entry name" value="DIOX_N"/>
    <property type="match status" value="1"/>
</dbReference>
<gene>
    <name evidence="2" type="ORF">pneo_cds_934</name>
</gene>
<organism evidence="2">
    <name type="scientific">Pandoravirus neocaledonia</name>
    <dbReference type="NCBI Taxonomy" id="2107708"/>
    <lineage>
        <taxon>Viruses</taxon>
        <taxon>Pandoravirus</taxon>
    </lineage>
</organism>
<reference evidence="2" key="1">
    <citation type="journal article" date="2018" name="Nat. Commun.">
        <title>Diversity and evolution of the emerging Pandoraviridae family.</title>
        <authorList>
            <person name="Legendre M."/>
            <person name="Fabre E."/>
            <person name="Poirot O."/>
            <person name="Jeudy S."/>
            <person name="Lartigue A."/>
            <person name="Alempic J.M."/>
            <person name="Beucher L."/>
            <person name="Philippe N."/>
            <person name="Bertaux L."/>
            <person name="Christo-Foroux E."/>
            <person name="Labadie K."/>
            <person name="Coute Y."/>
            <person name="Abergel C."/>
            <person name="Claverie J.M."/>
        </authorList>
    </citation>
    <scope>NUCLEOTIDE SEQUENCE [LARGE SCALE GENOMIC DNA]</scope>
    <source>
        <strain evidence="2">Neocaledonia</strain>
    </source>
</reference>
<dbReference type="InterPro" id="IPR026992">
    <property type="entry name" value="DIOX_N"/>
</dbReference>
<dbReference type="PANTHER" id="PTHR47990">
    <property type="entry name" value="2-OXOGLUTARATE (2OG) AND FE(II)-DEPENDENT OXYGENASE SUPERFAMILY PROTEIN-RELATED"/>
    <property type="match status" value="1"/>
</dbReference>
<dbReference type="SUPFAM" id="SSF51197">
    <property type="entry name" value="Clavaminate synthase-like"/>
    <property type="match status" value="1"/>
</dbReference>
<dbReference type="InterPro" id="IPR044861">
    <property type="entry name" value="IPNS-like_FE2OG_OXY"/>
</dbReference>